<evidence type="ECO:0000313" key="2">
    <source>
        <dbReference type="EMBL" id="MBC8361887.1"/>
    </source>
</evidence>
<dbReference type="SUPFAM" id="SSF64182">
    <property type="entry name" value="DHH phosphoesterases"/>
    <property type="match status" value="1"/>
</dbReference>
<proteinExistence type="predicted"/>
<dbReference type="EMBL" id="JACNJH010000157">
    <property type="protein sequence ID" value="MBC8361887.1"/>
    <property type="molecule type" value="Genomic_DNA"/>
</dbReference>
<evidence type="ECO:0000313" key="3">
    <source>
        <dbReference type="Proteomes" id="UP000603434"/>
    </source>
</evidence>
<reference evidence="2 3" key="1">
    <citation type="submission" date="2020-08" db="EMBL/GenBank/DDBJ databases">
        <title>Bridging the membrane lipid divide: bacteria of the FCB group superphylum have the potential to synthesize archaeal ether lipids.</title>
        <authorList>
            <person name="Villanueva L."/>
            <person name="Von Meijenfeldt F.A.B."/>
            <person name="Westbye A.B."/>
            <person name="Yadav S."/>
            <person name="Hopmans E.C."/>
            <person name="Dutilh B.E."/>
            <person name="Sinninghe Damste J.S."/>
        </authorList>
    </citation>
    <scope>NUCLEOTIDE SEQUENCE [LARGE SCALE GENOMIC DNA]</scope>
    <source>
        <strain evidence="2">NIOZ-UU30</strain>
    </source>
</reference>
<accession>A0A8J6NTB8</accession>
<dbReference type="Proteomes" id="UP000603434">
    <property type="component" value="Unassembled WGS sequence"/>
</dbReference>
<name>A0A8J6NTB8_9BACT</name>
<comment type="caution">
    <text evidence="2">The sequence shown here is derived from an EMBL/GenBank/DDBJ whole genome shotgun (WGS) entry which is preliminary data.</text>
</comment>
<protein>
    <submittedName>
        <fullName evidence="2">DHH family phosphoesterase</fullName>
    </submittedName>
</protein>
<dbReference type="PANTHER" id="PTHR47618:SF1">
    <property type="entry name" value="BIFUNCTIONAL OLIGORIBONUCLEASE AND PAP PHOSPHATASE NRNA"/>
    <property type="match status" value="1"/>
</dbReference>
<dbReference type="InterPro" id="IPR001667">
    <property type="entry name" value="DDH_dom"/>
</dbReference>
<organism evidence="2 3">
    <name type="scientific">Candidatus Desulfatibia profunda</name>
    <dbReference type="NCBI Taxonomy" id="2841695"/>
    <lineage>
        <taxon>Bacteria</taxon>
        <taxon>Pseudomonadati</taxon>
        <taxon>Thermodesulfobacteriota</taxon>
        <taxon>Desulfobacteria</taxon>
        <taxon>Desulfobacterales</taxon>
        <taxon>Desulfobacterales incertae sedis</taxon>
        <taxon>Candidatus Desulfatibia</taxon>
    </lineage>
</organism>
<gene>
    <name evidence="2" type="ORF">H8E23_10860</name>
</gene>
<dbReference type="InterPro" id="IPR051319">
    <property type="entry name" value="Oligoribo/pAp-PDE_c-di-AMP_PDE"/>
</dbReference>
<dbReference type="PANTHER" id="PTHR47618">
    <property type="entry name" value="BIFUNCTIONAL OLIGORIBONUCLEASE AND PAP PHOSPHATASE NRNA"/>
    <property type="match status" value="1"/>
</dbReference>
<sequence length="329" mass="37253">MPRSAAEKLHRFYDRFLNDDRVLILINADPDAIASAMAVKRLLWHKVASVTISNINVIERPDNLAMIRLLGLGLVHVKEIDPSRFNRCVIVDSQPKHNELFDAFAPDVIIDHHPETGVQAPYVDIRPKYGATASIMTEYLRAARIKPSAKLATGLFFAIKTDTSNFERQALIEDVRAFQFLYRHTNIHLARKIEQSEIRLDFLKFFASALANMRLRKGRVFAHLGPVVNPDICVLIADFFMKISSVNWSFVSGLYHHSLILIFRNDGVRKNAGKVAKESFGSFGPAGGHKSMARAEIPLESLKPLIDPQDEKKFTNWIIKKIEKRAGKK</sequence>
<evidence type="ECO:0000259" key="1">
    <source>
        <dbReference type="Pfam" id="PF01368"/>
    </source>
</evidence>
<feature type="domain" description="DDH" evidence="1">
    <location>
        <begin position="22"/>
        <end position="158"/>
    </location>
</feature>
<dbReference type="AlphaFoldDB" id="A0A8J6NTB8"/>
<dbReference type="Pfam" id="PF01368">
    <property type="entry name" value="DHH"/>
    <property type="match status" value="1"/>
</dbReference>
<dbReference type="InterPro" id="IPR038763">
    <property type="entry name" value="DHH_sf"/>
</dbReference>
<dbReference type="Gene3D" id="3.90.1640.10">
    <property type="entry name" value="inorganic pyrophosphatase (n-terminal core)"/>
    <property type="match status" value="1"/>
</dbReference>